<dbReference type="PROSITE" id="PS51464">
    <property type="entry name" value="SIS"/>
    <property type="match status" value="1"/>
</dbReference>
<keyword evidence="5" id="KW-1185">Reference proteome</keyword>
<sequence length="286" mass="29709">MVNIGRYRASMARGRKGEGRLPPPLARARVRACAPPACAPVPRHRPGPPTPNPMRRSVSRPTSGPTRSLPVIQKSDQPTGAASAEGTGTTGVAFPPQSIAECERQFVAARRTVLDENGVALQAVAPAEAAALAEAISQAGQVVVIGAGRSKLAVEAFAMRLAHMGLSAHVSSDVTAPPVGDGDLVIACSGSGETAGVLQLADSARQAGARLAAVLAHPESQLGRAADLRVVLREYDGDGTVDASHQFIGTLFEQSALLLFDTVVLALERAGAVDPESMRRRHTNME</sequence>
<dbReference type="InterPro" id="IPR046348">
    <property type="entry name" value="SIS_dom_sf"/>
</dbReference>
<accession>A0ABY3H1X7</accession>
<dbReference type="Gene3D" id="3.40.50.10490">
    <property type="entry name" value="Glucose-6-phosphate isomerase like protein, domain 1"/>
    <property type="match status" value="1"/>
</dbReference>
<dbReference type="SUPFAM" id="SSF53697">
    <property type="entry name" value="SIS domain"/>
    <property type="match status" value="1"/>
</dbReference>
<evidence type="ECO:0000256" key="2">
    <source>
        <dbReference type="SAM" id="MobiDB-lite"/>
    </source>
</evidence>
<feature type="region of interest" description="Disordered" evidence="2">
    <location>
        <begin position="1"/>
        <end position="23"/>
    </location>
</feature>
<proteinExistence type="inferred from homology"/>
<dbReference type="NCBIfam" id="TIGR03127">
    <property type="entry name" value="RuMP_HxlB"/>
    <property type="match status" value="1"/>
</dbReference>
<reference evidence="5" key="1">
    <citation type="journal article" date="2019" name="Microbiol. Resour. Announc.">
        <title>Draft Genomic Sequences of Streptomyces misionensis and Streptomyces albidoflavus, bacteria applied for phytopathogen biocontrol.</title>
        <authorList>
            <person name="Pylro V."/>
            <person name="Dias A."/>
            <person name="Andreote F."/>
            <person name="Varani A."/>
            <person name="Andreote C."/>
            <person name="Bernardo E."/>
            <person name="Martins T."/>
        </authorList>
    </citation>
    <scope>NUCLEOTIDE SEQUENCE [LARGE SCALE GENOMIC DNA]</scope>
    <source>
        <strain evidence="5">77</strain>
    </source>
</reference>
<organism evidence="4 5">
    <name type="scientific">Streptomyces albidoflavus</name>
    <dbReference type="NCBI Taxonomy" id="1886"/>
    <lineage>
        <taxon>Bacteria</taxon>
        <taxon>Bacillati</taxon>
        <taxon>Actinomycetota</taxon>
        <taxon>Actinomycetes</taxon>
        <taxon>Kitasatosporales</taxon>
        <taxon>Streptomycetaceae</taxon>
        <taxon>Streptomyces</taxon>
        <taxon>Streptomyces albidoflavus group</taxon>
    </lineage>
</organism>
<protein>
    <submittedName>
        <fullName evidence="4">SIS domain-containing protein</fullName>
    </submittedName>
</protein>
<name>A0ABY3H1X7_9ACTN</name>
<dbReference type="PANTHER" id="PTHR43443">
    <property type="entry name" value="3-HEXULOSE-6-PHOSPHATE ISOMERASE"/>
    <property type="match status" value="1"/>
</dbReference>
<dbReference type="Pfam" id="PF01380">
    <property type="entry name" value="SIS"/>
    <property type="match status" value="1"/>
</dbReference>
<comment type="similarity">
    <text evidence="1">Belongs to the SIS family. PHI subfamily.</text>
</comment>
<evidence type="ECO:0000313" key="5">
    <source>
        <dbReference type="Proteomes" id="UP000318052"/>
    </source>
</evidence>
<dbReference type="EMBL" id="VOGX01000018">
    <property type="protein sequence ID" value="TWV25829.1"/>
    <property type="molecule type" value="Genomic_DNA"/>
</dbReference>
<evidence type="ECO:0000256" key="1">
    <source>
        <dbReference type="ARBA" id="ARBA00009235"/>
    </source>
</evidence>
<feature type="compositionally biased region" description="Low complexity" evidence="2">
    <location>
        <begin position="79"/>
        <end position="93"/>
    </location>
</feature>
<dbReference type="InterPro" id="IPR017552">
    <property type="entry name" value="PHI/rmpB"/>
</dbReference>
<evidence type="ECO:0000259" key="3">
    <source>
        <dbReference type="PROSITE" id="PS51464"/>
    </source>
</evidence>
<evidence type="ECO:0000313" key="4">
    <source>
        <dbReference type="EMBL" id="TWV25829.1"/>
    </source>
</evidence>
<gene>
    <name evidence="4" type="ORF">FRZ02_03670</name>
</gene>
<feature type="domain" description="SIS" evidence="3">
    <location>
        <begin position="132"/>
        <end position="277"/>
    </location>
</feature>
<feature type="region of interest" description="Disordered" evidence="2">
    <location>
        <begin position="36"/>
        <end position="95"/>
    </location>
</feature>
<dbReference type="PANTHER" id="PTHR43443:SF1">
    <property type="entry name" value="3-HEXULOSE-6-PHOSPHATE ISOMERASE"/>
    <property type="match status" value="1"/>
</dbReference>
<comment type="caution">
    <text evidence="4">The sequence shown here is derived from an EMBL/GenBank/DDBJ whole genome shotgun (WGS) entry which is preliminary data.</text>
</comment>
<dbReference type="InterPro" id="IPR001347">
    <property type="entry name" value="SIS_dom"/>
</dbReference>
<dbReference type="Proteomes" id="UP000318052">
    <property type="component" value="Unassembled WGS sequence"/>
</dbReference>